<comment type="caution">
    <text evidence="2">The sequence shown here is derived from an EMBL/GenBank/DDBJ whole genome shotgun (WGS) entry which is preliminary data.</text>
</comment>
<dbReference type="RefSeq" id="WP_011023787.1">
    <property type="nucleotide sequence ID" value="NZ_DUJU01000117.1"/>
</dbReference>
<evidence type="ECO:0000313" key="3">
    <source>
        <dbReference type="Proteomes" id="UP000600774"/>
    </source>
</evidence>
<keyword evidence="1" id="KW-1133">Transmembrane helix</keyword>
<sequence>MKRKDPATKNQKYLAIFLALTMFLSAFMIYFTATGNNKNDDNDVTTSETGADYVTVQFSQIPGKHVQHDFNSIIDGLEMSPEGVTNAIYVDLQKTEGTPLEAIFGNGQTMNASFSYGADVTKRYGASYADESGFELHQIPEQKIDVPLQNTSTMPYEGYQILDRTNGTYNIWNVVGSPSIIGPIQSVANVISVLEGNATSSSEYDQILSQADPEGSIYQEVVTKTNSTDIPAEQYYMDLKKLDDGSYVQTTIYLNPEPEVDEKIAVYQANSSERGVAYNVTTLGNITKLEISSDFESLYNESALLSI</sequence>
<organism evidence="2 3">
    <name type="scientific">Methanosarcina acetivorans</name>
    <dbReference type="NCBI Taxonomy" id="2214"/>
    <lineage>
        <taxon>Archaea</taxon>
        <taxon>Methanobacteriati</taxon>
        <taxon>Methanobacteriota</taxon>
        <taxon>Stenosarchaea group</taxon>
        <taxon>Methanomicrobia</taxon>
        <taxon>Methanosarcinales</taxon>
        <taxon>Methanosarcinaceae</taxon>
        <taxon>Methanosarcina</taxon>
    </lineage>
</organism>
<keyword evidence="1" id="KW-0472">Membrane</keyword>
<reference evidence="2" key="1">
    <citation type="journal article" date="2020" name="bioRxiv">
        <title>A rank-normalized archaeal taxonomy based on genome phylogeny resolves widespread incomplete and uneven classifications.</title>
        <authorList>
            <person name="Rinke C."/>
            <person name="Chuvochina M."/>
            <person name="Mussig A.J."/>
            <person name="Chaumeil P.-A."/>
            <person name="Waite D.W."/>
            <person name="Whitman W.B."/>
            <person name="Parks D.H."/>
            <person name="Hugenholtz P."/>
        </authorList>
    </citation>
    <scope>NUCLEOTIDE SEQUENCE</scope>
    <source>
        <strain evidence="2">UBA8876</strain>
    </source>
</reference>
<name>A0A832VZ18_9EURY</name>
<evidence type="ECO:0000313" key="2">
    <source>
        <dbReference type="EMBL" id="HIH94352.1"/>
    </source>
</evidence>
<dbReference type="Proteomes" id="UP000600774">
    <property type="component" value="Unassembled WGS sequence"/>
</dbReference>
<evidence type="ECO:0000256" key="1">
    <source>
        <dbReference type="SAM" id="Phobius"/>
    </source>
</evidence>
<keyword evidence="1" id="KW-0812">Transmembrane</keyword>
<dbReference type="OMA" id="YEGYQIL"/>
<feature type="transmembrane region" description="Helical" evidence="1">
    <location>
        <begin position="12"/>
        <end position="33"/>
    </location>
</feature>
<gene>
    <name evidence="2" type="ORF">HA338_10015</name>
</gene>
<dbReference type="AlphaFoldDB" id="A0A832VZ18"/>
<accession>A0A832VZ18</accession>
<dbReference type="EMBL" id="DUJU01000117">
    <property type="protein sequence ID" value="HIH94352.1"/>
    <property type="molecule type" value="Genomic_DNA"/>
</dbReference>
<protein>
    <submittedName>
        <fullName evidence="2">Uncharacterized protein</fullName>
    </submittedName>
</protein>
<proteinExistence type="predicted"/>
<dbReference type="GeneID" id="1475784"/>